<evidence type="ECO:0000256" key="1">
    <source>
        <dbReference type="ARBA" id="ARBA00022801"/>
    </source>
</evidence>
<dbReference type="AlphaFoldDB" id="A0A381NEG2"/>
<sequence length="315" mass="34353">MIKLLLDVDTGIDDALALFYLAHAQKKGEIEILGSTTVGGNVEVGQTTLNTLKIWEMLDLDIPVASGAKQPLMVPLNPAPFVHGDDGLGNTFLPAPKKVASEESAAEMILRLSYEYAEELTLLTTAPLTNIAVALLQDPSLAKRICKVVIMGGAVFTGNVSAVAEANIANDPEAARIVFRSGMEMTLIGLDVTHEVYWEEQDLQDLVKIANGRSAFLLQIIDFISTAYESLTGWKRCVLHDPLAAGVCLFPDLVKAEKRYVDVELNGELTRGMTVVDRRGRTPLGEENMQVALKVDAERFKTQLMESLLAWAREG</sequence>
<name>A0A381NEG2_9ZZZZ</name>
<evidence type="ECO:0000256" key="2">
    <source>
        <dbReference type="ARBA" id="ARBA00023295"/>
    </source>
</evidence>
<dbReference type="InterPro" id="IPR023186">
    <property type="entry name" value="IUNH"/>
</dbReference>
<dbReference type="CDD" id="cd02650">
    <property type="entry name" value="nuc_hydro_CaPnhB"/>
    <property type="match status" value="1"/>
</dbReference>
<keyword evidence="2" id="KW-0326">Glycosidase</keyword>
<dbReference type="EMBL" id="UINC01000307">
    <property type="protein sequence ID" value="SUZ52976.1"/>
    <property type="molecule type" value="Genomic_DNA"/>
</dbReference>
<dbReference type="Gene3D" id="3.90.245.10">
    <property type="entry name" value="Ribonucleoside hydrolase-like"/>
    <property type="match status" value="1"/>
</dbReference>
<reference evidence="4" key="1">
    <citation type="submission" date="2018-05" db="EMBL/GenBank/DDBJ databases">
        <authorList>
            <person name="Lanie J.A."/>
            <person name="Ng W.-L."/>
            <person name="Kazmierczak K.M."/>
            <person name="Andrzejewski T.M."/>
            <person name="Davidsen T.M."/>
            <person name="Wayne K.J."/>
            <person name="Tettelin H."/>
            <person name="Glass J.I."/>
            <person name="Rusch D."/>
            <person name="Podicherti R."/>
            <person name="Tsui H.-C.T."/>
            <person name="Winkler M.E."/>
        </authorList>
    </citation>
    <scope>NUCLEOTIDE SEQUENCE</scope>
</reference>
<dbReference type="InterPro" id="IPR036452">
    <property type="entry name" value="Ribo_hydro-like"/>
</dbReference>
<dbReference type="PANTHER" id="PTHR12304">
    <property type="entry name" value="INOSINE-URIDINE PREFERRING NUCLEOSIDE HYDROLASE"/>
    <property type="match status" value="1"/>
</dbReference>
<dbReference type="Pfam" id="PF01156">
    <property type="entry name" value="IU_nuc_hydro"/>
    <property type="match status" value="1"/>
</dbReference>
<evidence type="ECO:0000259" key="3">
    <source>
        <dbReference type="Pfam" id="PF01156"/>
    </source>
</evidence>
<organism evidence="4">
    <name type="scientific">marine metagenome</name>
    <dbReference type="NCBI Taxonomy" id="408172"/>
    <lineage>
        <taxon>unclassified sequences</taxon>
        <taxon>metagenomes</taxon>
        <taxon>ecological metagenomes</taxon>
    </lineage>
</organism>
<gene>
    <name evidence="4" type="ORF">METZ01_LOCUS5830</name>
</gene>
<dbReference type="GO" id="GO:0006152">
    <property type="term" value="P:purine nucleoside catabolic process"/>
    <property type="evidence" value="ECO:0007669"/>
    <property type="project" value="TreeGrafter"/>
</dbReference>
<dbReference type="InterPro" id="IPR001910">
    <property type="entry name" value="Inosine/uridine_hydrolase_dom"/>
</dbReference>
<dbReference type="GO" id="GO:0008477">
    <property type="term" value="F:purine nucleosidase activity"/>
    <property type="evidence" value="ECO:0007669"/>
    <property type="project" value="TreeGrafter"/>
</dbReference>
<protein>
    <recommendedName>
        <fullName evidence="3">Inosine/uridine-preferring nucleoside hydrolase domain-containing protein</fullName>
    </recommendedName>
</protein>
<dbReference type="GO" id="GO:0005829">
    <property type="term" value="C:cytosol"/>
    <property type="evidence" value="ECO:0007669"/>
    <property type="project" value="TreeGrafter"/>
</dbReference>
<accession>A0A381NEG2</accession>
<proteinExistence type="predicted"/>
<feature type="domain" description="Inosine/uridine-preferring nucleoside hydrolase" evidence="3">
    <location>
        <begin position="5"/>
        <end position="301"/>
    </location>
</feature>
<dbReference type="SUPFAM" id="SSF53590">
    <property type="entry name" value="Nucleoside hydrolase"/>
    <property type="match status" value="1"/>
</dbReference>
<evidence type="ECO:0000313" key="4">
    <source>
        <dbReference type="EMBL" id="SUZ52976.1"/>
    </source>
</evidence>
<dbReference type="PANTHER" id="PTHR12304:SF4">
    <property type="entry name" value="URIDINE NUCLEOSIDASE"/>
    <property type="match status" value="1"/>
</dbReference>
<keyword evidence="1" id="KW-0378">Hydrolase</keyword>